<dbReference type="InterPro" id="IPR029058">
    <property type="entry name" value="AB_hydrolase_fold"/>
</dbReference>
<organism evidence="2 3">
    <name type="scientific">Paraglaciecola polaris LMG 21857</name>
    <dbReference type="NCBI Taxonomy" id="1129793"/>
    <lineage>
        <taxon>Bacteria</taxon>
        <taxon>Pseudomonadati</taxon>
        <taxon>Pseudomonadota</taxon>
        <taxon>Gammaproteobacteria</taxon>
        <taxon>Alteromonadales</taxon>
        <taxon>Alteromonadaceae</taxon>
        <taxon>Paraglaciecola</taxon>
    </lineage>
</organism>
<dbReference type="RefSeq" id="WP_007104327.1">
    <property type="nucleotide sequence ID" value="NZ_BAER01000041.1"/>
</dbReference>
<dbReference type="AlphaFoldDB" id="K6YII2"/>
<feature type="domain" description="Serine aminopeptidase S33" evidence="1">
    <location>
        <begin position="50"/>
        <end position="306"/>
    </location>
</feature>
<dbReference type="EC" id="3.1.1.5" evidence="2"/>
<proteinExistence type="predicted"/>
<evidence type="ECO:0000313" key="2">
    <source>
        <dbReference type="EMBL" id="GAC32539.1"/>
    </source>
</evidence>
<dbReference type="Pfam" id="PF12146">
    <property type="entry name" value="Hydrolase_4"/>
    <property type="match status" value="1"/>
</dbReference>
<evidence type="ECO:0000259" key="1">
    <source>
        <dbReference type="Pfam" id="PF12146"/>
    </source>
</evidence>
<dbReference type="OrthoDB" id="9788260at2"/>
<name>K6YII2_9ALTE</name>
<sequence>MADNYLISNEKQLEQTYAEQIKPLMSSKVQGSFVGVSGITISYAFLQHPNAKGAVAISTGRIESWVKYQEVMFDLYQNGYSVFIHDHRGQGLSGRMTRNPHMGFVCEFADYVADFKAFYQQVIKPNCQHKPRLLCHSMGCAIGALYVLKHAEDFANVVFCAPMFGIRPALPTWLAKILIGANLLISRGFGHDASYFIGQKNYQETEFTLNELTHSEQRYQLFRDTYTLQPEVQLGGVTGHWLRAALAAMNQIENCASQISIPVWAIQAGDDTVVDNKRQNRVLSLMPDCQVQRIAGARHEMLLEQDEYRRPCMQAILTFLAGS</sequence>
<dbReference type="Gene3D" id="3.40.50.1820">
    <property type="entry name" value="alpha/beta hydrolase"/>
    <property type="match status" value="1"/>
</dbReference>
<dbReference type="PANTHER" id="PTHR11614">
    <property type="entry name" value="PHOSPHOLIPASE-RELATED"/>
    <property type="match status" value="1"/>
</dbReference>
<dbReference type="SUPFAM" id="SSF53474">
    <property type="entry name" value="alpha/beta-Hydrolases"/>
    <property type="match status" value="1"/>
</dbReference>
<dbReference type="InterPro" id="IPR051044">
    <property type="entry name" value="MAG_DAG_Lipase"/>
</dbReference>
<dbReference type="STRING" id="1129793.GPLA_1625"/>
<reference evidence="3" key="1">
    <citation type="journal article" date="2014" name="Environ. Microbiol.">
        <title>Comparative genomics of the marine bacterial genus Glaciecola reveals the high degree of genomic diversity and genomic characteristic for cold adaptation.</title>
        <authorList>
            <person name="Qin Q.L."/>
            <person name="Xie B.B."/>
            <person name="Yu Y."/>
            <person name="Shu Y.L."/>
            <person name="Rong J.C."/>
            <person name="Zhang Y.J."/>
            <person name="Zhao D.L."/>
            <person name="Chen X.L."/>
            <person name="Zhang X.Y."/>
            <person name="Chen B."/>
            <person name="Zhou B.C."/>
            <person name="Zhang Y.Z."/>
        </authorList>
    </citation>
    <scope>NUCLEOTIDE SEQUENCE [LARGE SCALE GENOMIC DNA]</scope>
    <source>
        <strain evidence="3">LMG 21857</strain>
    </source>
</reference>
<keyword evidence="3" id="KW-1185">Reference proteome</keyword>
<keyword evidence="2" id="KW-0378">Hydrolase</keyword>
<dbReference type="EMBL" id="BAER01000041">
    <property type="protein sequence ID" value="GAC32539.1"/>
    <property type="molecule type" value="Genomic_DNA"/>
</dbReference>
<dbReference type="GO" id="GO:0004622">
    <property type="term" value="F:phosphatidylcholine lysophospholipase activity"/>
    <property type="evidence" value="ECO:0007669"/>
    <property type="project" value="UniProtKB-EC"/>
</dbReference>
<comment type="caution">
    <text evidence="2">The sequence shown here is derived from an EMBL/GenBank/DDBJ whole genome shotgun (WGS) entry which is preliminary data.</text>
</comment>
<gene>
    <name evidence="2" type="primary">pldB</name>
    <name evidence="2" type="ORF">GPLA_1625</name>
</gene>
<evidence type="ECO:0000313" key="3">
    <source>
        <dbReference type="Proteomes" id="UP000006322"/>
    </source>
</evidence>
<accession>K6YII2</accession>
<dbReference type="InterPro" id="IPR022742">
    <property type="entry name" value="Hydrolase_4"/>
</dbReference>
<protein>
    <submittedName>
        <fullName evidence="2">Lysophospholipase</fullName>
        <ecNumber evidence="2">3.1.1.5</ecNumber>
    </submittedName>
</protein>
<dbReference type="Proteomes" id="UP000006322">
    <property type="component" value="Unassembled WGS sequence"/>
</dbReference>